<evidence type="ECO:0000256" key="5">
    <source>
        <dbReference type="ARBA" id="ARBA00023089"/>
    </source>
</evidence>
<keyword evidence="5" id="KW-0287">Flowering</keyword>
<evidence type="ECO:0000256" key="6">
    <source>
        <dbReference type="SAM" id="Coils"/>
    </source>
</evidence>
<reference evidence="8" key="2">
    <citation type="submission" date="2019-07" db="EMBL/GenBank/DDBJ databases">
        <authorList>
            <person name="Seetharam A."/>
            <person name="Woodhouse M."/>
            <person name="Cannon E."/>
        </authorList>
    </citation>
    <scope>NUCLEOTIDE SEQUENCE [LARGE SCALE GENOMIC DNA]</scope>
    <source>
        <strain evidence="8">cv. B73</strain>
    </source>
</reference>
<organism evidence="8 9">
    <name type="scientific">Zea mays</name>
    <name type="common">Maize</name>
    <dbReference type="NCBI Taxonomy" id="4577"/>
    <lineage>
        <taxon>Eukaryota</taxon>
        <taxon>Viridiplantae</taxon>
        <taxon>Streptophyta</taxon>
        <taxon>Embryophyta</taxon>
        <taxon>Tracheophyta</taxon>
        <taxon>Spermatophyta</taxon>
        <taxon>Magnoliopsida</taxon>
        <taxon>Liliopsida</taxon>
        <taxon>Poales</taxon>
        <taxon>Poaceae</taxon>
        <taxon>PACMAD clade</taxon>
        <taxon>Panicoideae</taxon>
        <taxon>Andropogonodae</taxon>
        <taxon>Andropogoneae</taxon>
        <taxon>Tripsacinae</taxon>
        <taxon>Zea</taxon>
    </lineage>
</organism>
<sequence length="142" mass="15420">MLSNREKGESAMNTFAFIQLYGICYDPICRSCIELEKKGYAESYEQGQEMQKNLISVASEVEKLRAEVANAEKRSRAIVSAGNQGYNGSYGNPKANYAANPYNSGYGMNQATAATDSGSQYGTGATHGSWGAYDLQRASGRR</sequence>
<dbReference type="PANTHER" id="PTHR33405:SF7">
    <property type="entry name" value="PROTEIN FLX-LIKE 1"/>
    <property type="match status" value="1"/>
</dbReference>
<dbReference type="Proteomes" id="UP000007305">
    <property type="component" value="Chromosome 7"/>
</dbReference>
<keyword evidence="9" id="KW-1185">Reference proteome</keyword>
<evidence type="ECO:0007829" key="10">
    <source>
        <dbReference type="PeptideAtlas" id="A0A804QGE3"/>
    </source>
</evidence>
<accession>A0A804QGE3</accession>
<keyword evidence="4 6" id="KW-0175">Coiled coil</keyword>
<keyword evidence="3" id="KW-0221">Differentiation</keyword>
<evidence type="ECO:0000313" key="9">
    <source>
        <dbReference type="Proteomes" id="UP000007305"/>
    </source>
</evidence>
<dbReference type="PANTHER" id="PTHR33405">
    <property type="entry name" value="PROTEIN FLX-LIKE 2"/>
    <property type="match status" value="1"/>
</dbReference>
<name>A0A804QGE3_MAIZE</name>
<proteinExistence type="evidence at protein level"/>
<dbReference type="InterPro" id="IPR040353">
    <property type="entry name" value="FLX/FLX-like"/>
</dbReference>
<evidence type="ECO:0000256" key="4">
    <source>
        <dbReference type="ARBA" id="ARBA00023054"/>
    </source>
</evidence>
<evidence type="ECO:0000256" key="7">
    <source>
        <dbReference type="SAM" id="MobiDB-lite"/>
    </source>
</evidence>
<reference evidence="8" key="3">
    <citation type="submission" date="2021-05" db="UniProtKB">
        <authorList>
            <consortium name="EnsemblPlants"/>
        </authorList>
    </citation>
    <scope>IDENTIFICATION</scope>
    <source>
        <strain evidence="8">cv. B73</strain>
    </source>
</reference>
<dbReference type="AlphaFoldDB" id="A0A804QGE3"/>
<feature type="region of interest" description="Disordered" evidence="7">
    <location>
        <begin position="119"/>
        <end position="142"/>
    </location>
</feature>
<keyword evidence="2" id="KW-0217">Developmental protein</keyword>
<dbReference type="Gramene" id="Zm00001eb322370_T003">
    <property type="protein sequence ID" value="Zm00001eb322370_P003"/>
    <property type="gene ID" value="Zm00001eb322370"/>
</dbReference>
<evidence type="ECO:0000256" key="2">
    <source>
        <dbReference type="ARBA" id="ARBA00022473"/>
    </source>
</evidence>
<feature type="coiled-coil region" evidence="6">
    <location>
        <begin position="54"/>
        <end position="81"/>
    </location>
</feature>
<evidence type="ECO:0000313" key="8">
    <source>
        <dbReference type="EnsemblPlants" id="Zm00001eb322370_P003"/>
    </source>
</evidence>
<dbReference type="GO" id="GO:0009908">
    <property type="term" value="P:flower development"/>
    <property type="evidence" value="ECO:0007669"/>
    <property type="project" value="UniProtKB-KW"/>
</dbReference>
<evidence type="ECO:0000256" key="1">
    <source>
        <dbReference type="ARBA" id="ARBA00005405"/>
    </source>
</evidence>
<gene>
    <name evidence="8" type="primary">LOC100279414</name>
</gene>
<dbReference type="GO" id="GO:0030154">
    <property type="term" value="P:cell differentiation"/>
    <property type="evidence" value="ECO:0007669"/>
    <property type="project" value="UniProtKB-KW"/>
</dbReference>
<evidence type="ECO:0000256" key="3">
    <source>
        <dbReference type="ARBA" id="ARBA00022782"/>
    </source>
</evidence>
<dbReference type="EnsemblPlants" id="Zm00001eb322370_T003">
    <property type="protein sequence ID" value="Zm00001eb322370_P003"/>
    <property type="gene ID" value="Zm00001eb322370"/>
</dbReference>
<reference evidence="9" key="1">
    <citation type="submission" date="2015-12" db="EMBL/GenBank/DDBJ databases">
        <title>Update maize B73 reference genome by single molecule sequencing technologies.</title>
        <authorList>
            <consortium name="Maize Genome Sequencing Project"/>
            <person name="Ware D."/>
        </authorList>
    </citation>
    <scope>NUCLEOTIDE SEQUENCE [LARGE SCALE GENOMIC DNA]</scope>
    <source>
        <strain evidence="9">cv. B73</strain>
    </source>
</reference>
<protein>
    <submittedName>
        <fullName evidence="8">Uncharacterized protein</fullName>
    </submittedName>
</protein>
<keyword evidence="10" id="KW-1267">Proteomics identification</keyword>
<comment type="similarity">
    <text evidence="1">Belongs to the FLX family.</text>
</comment>